<comment type="caution">
    <text evidence="5">The sequence shown here is derived from an EMBL/GenBank/DDBJ whole genome shotgun (WGS) entry which is preliminary data.</text>
</comment>
<dbReference type="eggNOG" id="COG3843">
    <property type="taxonomic scope" value="Bacteria"/>
</dbReference>
<evidence type="ECO:0000259" key="4">
    <source>
        <dbReference type="Pfam" id="PF22863"/>
    </source>
</evidence>
<feature type="domain" description="Large polyvalent protein-associated" evidence="3">
    <location>
        <begin position="422"/>
        <end position="509"/>
    </location>
</feature>
<dbReference type="InterPro" id="IPR054462">
    <property type="entry name" value="TraI_M"/>
</dbReference>
<accession>A0A0W0YDX8</accession>
<name>A0A0W0YDX8_9GAMM</name>
<dbReference type="Pfam" id="PF22863">
    <property type="entry name" value="TraI_middle"/>
    <property type="match status" value="1"/>
</dbReference>
<evidence type="ECO:0000313" key="5">
    <source>
        <dbReference type="EMBL" id="KTD55153.1"/>
    </source>
</evidence>
<dbReference type="InterPro" id="IPR049751">
    <property type="entry name" value="TraI/MobA_relaxases"/>
</dbReference>
<evidence type="ECO:0000313" key="6">
    <source>
        <dbReference type="Proteomes" id="UP000054621"/>
    </source>
</evidence>
<dbReference type="AlphaFoldDB" id="A0A0W0YDX8"/>
<dbReference type="EMBL" id="LNYV01000036">
    <property type="protein sequence ID" value="KTD55153.1"/>
    <property type="molecule type" value="Genomic_DNA"/>
</dbReference>
<feature type="domain" description="TraI-like middle" evidence="4">
    <location>
        <begin position="167"/>
        <end position="254"/>
    </location>
</feature>
<dbReference type="PATRIC" id="fig|28087.4.peg.2948"/>
<feature type="domain" description="MobA/VirD2-like nuclease" evidence="2">
    <location>
        <begin position="22"/>
        <end position="154"/>
    </location>
</feature>
<sequence length="629" mass="72228">MIIRHIPMKKTRLSSFSSLVQYLCNQQNKQERVGKIRLSNCNSLDPIWAVHEVLATQAKNQRATGDKTYHMLISFAPGENPSAQVLQEIEDTVASSIGFKEHQRLSVVHHDTDNLHIHVAINKIHPQTFNMIEPFRAYKTFAEVASKLEIELGLQITNHQTRKNHSENLADDMEHHSGIESLINWMKRHCKEKIEAARNWKEIHSILAEHGLMVRIKANGFVFCNVQGLTVKASSISRTFSKKNLESKLGSFVPSCSEDHRPVSNVYHYEPLNKKVLNSELYAKYQYEKSHNKSFVSNKLKQLREARTTLIEKAKKRGRIKRAALKLMNLSKAQKKYIYQHINKTLLNEIDNIRKNYAKERSQLLDSHQNKTWADWLKQKAQGGDQDALMAMRYRNRKNKHDYTISGLGSSFSSSLNFGQIDSITKEGTEIYKKDNSVIRDNGKEIIISKGGSIPTLKRALEMARQRYGDCICVNGSPLFKKIILQIVIQYQMPITFADLDLENQRQKLNFEQEKSHEQSRANRQSHRGRTSGSHEAAGTATGKRRGSTKPNSFSIRQGSPAKDHHSLRNLSKCDLVQLTGRGQVLLPDNAHDHLERQGFKFDNHVRREVSRLKTNRKHYKNQIKPSSY</sequence>
<protein>
    <submittedName>
        <fullName evidence="5">TraI protein</fullName>
    </submittedName>
</protein>
<proteinExistence type="predicted"/>
<evidence type="ECO:0000259" key="3">
    <source>
        <dbReference type="Pfam" id="PF18821"/>
    </source>
</evidence>
<dbReference type="NCBIfam" id="NF041893">
    <property type="entry name" value="TraI_MobP_relax"/>
    <property type="match status" value="1"/>
</dbReference>
<dbReference type="Pfam" id="PF18821">
    <property type="entry name" value="LPD7"/>
    <property type="match status" value="1"/>
</dbReference>
<dbReference type="InterPro" id="IPR005094">
    <property type="entry name" value="Endonuclease_MobA/VirD2"/>
</dbReference>
<organism evidence="5 6">
    <name type="scientific">Legionella sainthelensi</name>
    <dbReference type="NCBI Taxonomy" id="28087"/>
    <lineage>
        <taxon>Bacteria</taxon>
        <taxon>Pseudomonadati</taxon>
        <taxon>Pseudomonadota</taxon>
        <taxon>Gammaproteobacteria</taxon>
        <taxon>Legionellales</taxon>
        <taxon>Legionellaceae</taxon>
        <taxon>Legionella</taxon>
    </lineage>
</organism>
<evidence type="ECO:0000256" key="1">
    <source>
        <dbReference type="SAM" id="MobiDB-lite"/>
    </source>
</evidence>
<dbReference type="STRING" id="28087.Lsai_2745"/>
<evidence type="ECO:0000259" key="2">
    <source>
        <dbReference type="Pfam" id="PF03432"/>
    </source>
</evidence>
<feature type="compositionally biased region" description="Basic and acidic residues" evidence="1">
    <location>
        <begin position="512"/>
        <end position="521"/>
    </location>
</feature>
<feature type="region of interest" description="Disordered" evidence="1">
    <location>
        <begin position="512"/>
        <end position="567"/>
    </location>
</feature>
<feature type="compositionally biased region" description="Polar residues" evidence="1">
    <location>
        <begin position="549"/>
        <end position="558"/>
    </location>
</feature>
<dbReference type="OrthoDB" id="279005at2"/>
<reference evidence="5 6" key="1">
    <citation type="submission" date="2015-11" db="EMBL/GenBank/DDBJ databases">
        <title>Genomic analysis of 38 Legionella species identifies large and diverse effector repertoires.</title>
        <authorList>
            <person name="Burstein D."/>
            <person name="Amaro F."/>
            <person name="Zusman T."/>
            <person name="Lifshitz Z."/>
            <person name="Cohen O."/>
            <person name="Gilbert J.A."/>
            <person name="Pupko T."/>
            <person name="Shuman H.A."/>
            <person name="Segal G."/>
        </authorList>
    </citation>
    <scope>NUCLEOTIDE SEQUENCE [LARGE SCALE GENOMIC DNA]</scope>
    <source>
        <strain evidence="5 6">Mt.St.Helens-4</strain>
    </source>
</reference>
<dbReference type="Proteomes" id="UP000054621">
    <property type="component" value="Unassembled WGS sequence"/>
</dbReference>
<dbReference type="RefSeq" id="WP_027269490.1">
    <property type="nucleotide sequence ID" value="NZ_CAAAJE010000001.1"/>
</dbReference>
<dbReference type="Pfam" id="PF03432">
    <property type="entry name" value="Relaxase"/>
    <property type="match status" value="1"/>
</dbReference>
<dbReference type="InterPro" id="IPR040677">
    <property type="entry name" value="LPD7"/>
</dbReference>
<gene>
    <name evidence="5" type="primary">traI</name>
    <name evidence="5" type="ORF">Lsai_2745</name>
</gene>